<proteinExistence type="predicted"/>
<dbReference type="EMBL" id="CP123872">
    <property type="protein sequence ID" value="WND03060.1"/>
    <property type="molecule type" value="Genomic_DNA"/>
</dbReference>
<evidence type="ECO:0000313" key="1">
    <source>
        <dbReference type="EMBL" id="WND03060.1"/>
    </source>
</evidence>
<gene>
    <name evidence="1" type="ORF">QGN29_01610</name>
</gene>
<dbReference type="AlphaFoldDB" id="A0AA52EE56"/>
<keyword evidence="2" id="KW-1185">Reference proteome</keyword>
<dbReference type="Proteomes" id="UP001268683">
    <property type="component" value="Chromosome"/>
</dbReference>
<protein>
    <recommendedName>
        <fullName evidence="3">RES domain-containing protein</fullName>
    </recommendedName>
</protein>
<reference evidence="1" key="1">
    <citation type="submission" date="2023-04" db="EMBL/GenBank/DDBJ databases">
        <title>Complete genome sequence of Temperatibacter marinus.</title>
        <authorList>
            <person name="Rong J.-C."/>
            <person name="Yi M.-L."/>
            <person name="Zhao Q."/>
        </authorList>
    </citation>
    <scope>NUCLEOTIDE SEQUENCE</scope>
    <source>
        <strain evidence="1">NBRC 110045</strain>
    </source>
</reference>
<dbReference type="RefSeq" id="WP_310798909.1">
    <property type="nucleotide sequence ID" value="NZ_CP123872.1"/>
</dbReference>
<dbReference type="KEGG" id="tmk:QGN29_01610"/>
<organism evidence="1 2">
    <name type="scientific">Temperatibacter marinus</name>
    <dbReference type="NCBI Taxonomy" id="1456591"/>
    <lineage>
        <taxon>Bacteria</taxon>
        <taxon>Pseudomonadati</taxon>
        <taxon>Pseudomonadota</taxon>
        <taxon>Alphaproteobacteria</taxon>
        <taxon>Kordiimonadales</taxon>
        <taxon>Temperatibacteraceae</taxon>
        <taxon>Temperatibacter</taxon>
    </lineage>
</organism>
<evidence type="ECO:0008006" key="3">
    <source>
        <dbReference type="Google" id="ProtNLM"/>
    </source>
</evidence>
<accession>A0AA52EE56</accession>
<sequence length="240" mass="26959">MTSLIDNRTFDANGVDPRAIPMGSFHWPTAMRLRAVRLPSRDSLQRLADTTEAFDALNKLADLTDMRRRVVDQEVGHVCVGPDVDKSSLYSAIFYQPVEWLFNDGQHPGFVVSRTLQHALSHAQSVYGGFLKDASIGPTTMQFIIDRMTIKADLHDLTDIDSFGALYQAEEWQGGQATARNLLLANSSGFIFGQGQQNDAVIFNPTVLHSVQAERAVAMKWDGTRFVTLFDYRDLYWKDL</sequence>
<evidence type="ECO:0000313" key="2">
    <source>
        <dbReference type="Proteomes" id="UP001268683"/>
    </source>
</evidence>
<name>A0AA52EE56_9PROT</name>